<evidence type="ECO:0000256" key="1">
    <source>
        <dbReference type="SAM" id="MobiDB-lite"/>
    </source>
</evidence>
<dbReference type="Proteomes" id="UP001432322">
    <property type="component" value="Unassembled WGS sequence"/>
</dbReference>
<feature type="non-terminal residue" evidence="2">
    <location>
        <position position="74"/>
    </location>
</feature>
<protein>
    <submittedName>
        <fullName evidence="2">Uncharacterized protein</fullName>
    </submittedName>
</protein>
<feature type="compositionally biased region" description="Polar residues" evidence="1">
    <location>
        <begin position="1"/>
        <end position="14"/>
    </location>
</feature>
<feature type="non-terminal residue" evidence="2">
    <location>
        <position position="1"/>
    </location>
</feature>
<comment type="caution">
    <text evidence="2">The sequence shown here is derived from an EMBL/GenBank/DDBJ whole genome shotgun (WGS) entry which is preliminary data.</text>
</comment>
<gene>
    <name evidence="2" type="ORF">PFISCL1PPCAC_17314</name>
</gene>
<evidence type="ECO:0000313" key="2">
    <source>
        <dbReference type="EMBL" id="GMT26017.1"/>
    </source>
</evidence>
<dbReference type="AlphaFoldDB" id="A0AAV5W2G1"/>
<reference evidence="2" key="1">
    <citation type="submission" date="2023-10" db="EMBL/GenBank/DDBJ databases">
        <title>Genome assembly of Pristionchus species.</title>
        <authorList>
            <person name="Yoshida K."/>
            <person name="Sommer R.J."/>
        </authorList>
    </citation>
    <scope>NUCLEOTIDE SEQUENCE</scope>
    <source>
        <strain evidence="2">RS5133</strain>
    </source>
</reference>
<sequence>PRNRAAQDSTTVTVQERRCALEQSPTESASFESSIPSSCRRTSERERELCASCSRCPARKMRVSSYSMRLTPSE</sequence>
<dbReference type="EMBL" id="BTSY01000004">
    <property type="protein sequence ID" value="GMT26017.1"/>
    <property type="molecule type" value="Genomic_DNA"/>
</dbReference>
<organism evidence="2 3">
    <name type="scientific">Pristionchus fissidentatus</name>
    <dbReference type="NCBI Taxonomy" id="1538716"/>
    <lineage>
        <taxon>Eukaryota</taxon>
        <taxon>Metazoa</taxon>
        <taxon>Ecdysozoa</taxon>
        <taxon>Nematoda</taxon>
        <taxon>Chromadorea</taxon>
        <taxon>Rhabditida</taxon>
        <taxon>Rhabditina</taxon>
        <taxon>Diplogasteromorpha</taxon>
        <taxon>Diplogasteroidea</taxon>
        <taxon>Neodiplogasteridae</taxon>
        <taxon>Pristionchus</taxon>
    </lineage>
</organism>
<keyword evidence="3" id="KW-1185">Reference proteome</keyword>
<name>A0AAV5W2G1_9BILA</name>
<evidence type="ECO:0000313" key="3">
    <source>
        <dbReference type="Proteomes" id="UP001432322"/>
    </source>
</evidence>
<proteinExistence type="predicted"/>
<accession>A0AAV5W2G1</accession>
<feature type="region of interest" description="Disordered" evidence="1">
    <location>
        <begin position="1"/>
        <end position="35"/>
    </location>
</feature>